<name>A0A1M6EFA6_9CLOT</name>
<evidence type="ECO:0000256" key="4">
    <source>
        <dbReference type="ARBA" id="ARBA00023125"/>
    </source>
</evidence>
<evidence type="ECO:0000256" key="3">
    <source>
        <dbReference type="ARBA" id="ARBA00023082"/>
    </source>
</evidence>
<keyword evidence="3" id="KW-0731">Sigma factor</keyword>
<dbReference type="STRING" id="1121302.SAMN02745163_00841"/>
<evidence type="ECO:0000313" key="8">
    <source>
        <dbReference type="EMBL" id="SHI84166.1"/>
    </source>
</evidence>
<evidence type="ECO:0000259" key="6">
    <source>
        <dbReference type="Pfam" id="PF04542"/>
    </source>
</evidence>
<gene>
    <name evidence="8" type="ORF">SAMN02745163_00841</name>
</gene>
<sequence>MFSRKKGCVAELRKRNPKAINYVIDEYGNLLYKVIYSVLKSFKDEGYIEECMNDVLLSIWNNIDKFSGEEDKFKSWICAIARFKAIDFMRKKHNEVSFEEVENVTLFSKEDVEDRILLKENRSELIETINSLGEPDKTIFLKKYFLGYSSEEIATELNITKGNVNTRLCRGRKVLKDKLKSDLVEGL</sequence>
<dbReference type="NCBIfam" id="TIGR02937">
    <property type="entry name" value="sigma70-ECF"/>
    <property type="match status" value="1"/>
</dbReference>
<protein>
    <submittedName>
        <fullName evidence="8">RNA polymerase sigma-70 factor, ECF subfamily</fullName>
    </submittedName>
</protein>
<feature type="domain" description="RNA polymerase sigma factor 70 region 4 type 2" evidence="7">
    <location>
        <begin position="124"/>
        <end position="173"/>
    </location>
</feature>
<evidence type="ECO:0000256" key="5">
    <source>
        <dbReference type="ARBA" id="ARBA00023163"/>
    </source>
</evidence>
<dbReference type="SUPFAM" id="SSF88946">
    <property type="entry name" value="Sigma2 domain of RNA polymerase sigma factors"/>
    <property type="match status" value="1"/>
</dbReference>
<dbReference type="InterPro" id="IPR039425">
    <property type="entry name" value="RNA_pol_sigma-70-like"/>
</dbReference>
<reference evidence="8 9" key="1">
    <citation type="submission" date="2016-11" db="EMBL/GenBank/DDBJ databases">
        <authorList>
            <person name="Jaros S."/>
            <person name="Januszkiewicz K."/>
            <person name="Wedrychowicz H."/>
        </authorList>
    </citation>
    <scope>NUCLEOTIDE SEQUENCE [LARGE SCALE GENOMIC DNA]</scope>
    <source>
        <strain evidence="8 9">DSM 21758</strain>
    </source>
</reference>
<dbReference type="CDD" id="cd06171">
    <property type="entry name" value="Sigma70_r4"/>
    <property type="match status" value="1"/>
</dbReference>
<dbReference type="InterPro" id="IPR014284">
    <property type="entry name" value="RNA_pol_sigma-70_dom"/>
</dbReference>
<dbReference type="GO" id="GO:0006352">
    <property type="term" value="P:DNA-templated transcription initiation"/>
    <property type="evidence" value="ECO:0007669"/>
    <property type="project" value="InterPro"/>
</dbReference>
<dbReference type="GO" id="GO:0016987">
    <property type="term" value="F:sigma factor activity"/>
    <property type="evidence" value="ECO:0007669"/>
    <property type="project" value="UniProtKB-KW"/>
</dbReference>
<keyword evidence="5" id="KW-0804">Transcription</keyword>
<dbReference type="InterPro" id="IPR007627">
    <property type="entry name" value="RNA_pol_sigma70_r2"/>
</dbReference>
<evidence type="ECO:0000259" key="7">
    <source>
        <dbReference type="Pfam" id="PF08281"/>
    </source>
</evidence>
<evidence type="ECO:0000256" key="2">
    <source>
        <dbReference type="ARBA" id="ARBA00023015"/>
    </source>
</evidence>
<dbReference type="AlphaFoldDB" id="A0A1M6EFA6"/>
<dbReference type="OrthoDB" id="2678696at2"/>
<keyword evidence="2" id="KW-0805">Transcription regulation</keyword>
<dbReference type="RefSeq" id="WP_072985427.1">
    <property type="nucleotide sequence ID" value="NZ_FQZB01000005.1"/>
</dbReference>
<dbReference type="Proteomes" id="UP000184310">
    <property type="component" value="Unassembled WGS sequence"/>
</dbReference>
<dbReference type="Gene3D" id="1.10.1740.10">
    <property type="match status" value="1"/>
</dbReference>
<dbReference type="Gene3D" id="1.10.10.10">
    <property type="entry name" value="Winged helix-like DNA-binding domain superfamily/Winged helix DNA-binding domain"/>
    <property type="match status" value="1"/>
</dbReference>
<accession>A0A1M6EFA6</accession>
<feature type="domain" description="RNA polymerase sigma-70 region 2" evidence="6">
    <location>
        <begin position="24"/>
        <end position="93"/>
    </location>
</feature>
<organism evidence="8 9">
    <name type="scientific">Clostridium cavendishii DSM 21758</name>
    <dbReference type="NCBI Taxonomy" id="1121302"/>
    <lineage>
        <taxon>Bacteria</taxon>
        <taxon>Bacillati</taxon>
        <taxon>Bacillota</taxon>
        <taxon>Clostridia</taxon>
        <taxon>Eubacteriales</taxon>
        <taxon>Clostridiaceae</taxon>
        <taxon>Clostridium</taxon>
    </lineage>
</organism>
<dbReference type="Pfam" id="PF04542">
    <property type="entry name" value="Sigma70_r2"/>
    <property type="match status" value="1"/>
</dbReference>
<dbReference type="InterPro" id="IPR013324">
    <property type="entry name" value="RNA_pol_sigma_r3/r4-like"/>
</dbReference>
<dbReference type="InterPro" id="IPR013249">
    <property type="entry name" value="RNA_pol_sigma70_r4_t2"/>
</dbReference>
<evidence type="ECO:0000313" key="9">
    <source>
        <dbReference type="Proteomes" id="UP000184310"/>
    </source>
</evidence>
<keyword evidence="9" id="KW-1185">Reference proteome</keyword>
<dbReference type="EMBL" id="FQZB01000005">
    <property type="protein sequence ID" value="SHI84166.1"/>
    <property type="molecule type" value="Genomic_DNA"/>
</dbReference>
<dbReference type="PANTHER" id="PTHR43133">
    <property type="entry name" value="RNA POLYMERASE ECF-TYPE SIGMA FACTO"/>
    <property type="match status" value="1"/>
</dbReference>
<dbReference type="SUPFAM" id="SSF88659">
    <property type="entry name" value="Sigma3 and sigma4 domains of RNA polymerase sigma factors"/>
    <property type="match status" value="1"/>
</dbReference>
<dbReference type="InterPro" id="IPR013325">
    <property type="entry name" value="RNA_pol_sigma_r2"/>
</dbReference>
<dbReference type="Pfam" id="PF08281">
    <property type="entry name" value="Sigma70_r4_2"/>
    <property type="match status" value="1"/>
</dbReference>
<evidence type="ECO:0000256" key="1">
    <source>
        <dbReference type="ARBA" id="ARBA00010641"/>
    </source>
</evidence>
<dbReference type="PANTHER" id="PTHR43133:SF8">
    <property type="entry name" value="RNA POLYMERASE SIGMA FACTOR HI_1459-RELATED"/>
    <property type="match status" value="1"/>
</dbReference>
<proteinExistence type="inferred from homology"/>
<keyword evidence="4" id="KW-0238">DNA-binding</keyword>
<comment type="similarity">
    <text evidence="1">Belongs to the sigma-70 factor family. ECF subfamily.</text>
</comment>
<dbReference type="InterPro" id="IPR036388">
    <property type="entry name" value="WH-like_DNA-bd_sf"/>
</dbReference>
<dbReference type="GO" id="GO:0003677">
    <property type="term" value="F:DNA binding"/>
    <property type="evidence" value="ECO:0007669"/>
    <property type="project" value="UniProtKB-KW"/>
</dbReference>